<organism evidence="1 2">
    <name type="scientific">Elysia crispata</name>
    <name type="common">lettuce slug</name>
    <dbReference type="NCBI Taxonomy" id="231223"/>
    <lineage>
        <taxon>Eukaryota</taxon>
        <taxon>Metazoa</taxon>
        <taxon>Spiralia</taxon>
        <taxon>Lophotrochozoa</taxon>
        <taxon>Mollusca</taxon>
        <taxon>Gastropoda</taxon>
        <taxon>Heterobranchia</taxon>
        <taxon>Euthyneura</taxon>
        <taxon>Panpulmonata</taxon>
        <taxon>Sacoglossa</taxon>
        <taxon>Placobranchoidea</taxon>
        <taxon>Plakobranchidae</taxon>
        <taxon>Elysia</taxon>
    </lineage>
</organism>
<evidence type="ECO:0000313" key="2">
    <source>
        <dbReference type="Proteomes" id="UP001283361"/>
    </source>
</evidence>
<protein>
    <submittedName>
        <fullName evidence="1">Uncharacterized protein</fullName>
    </submittedName>
</protein>
<comment type="caution">
    <text evidence="1">The sequence shown here is derived from an EMBL/GenBank/DDBJ whole genome shotgun (WGS) entry which is preliminary data.</text>
</comment>
<proteinExistence type="predicted"/>
<name>A0AAE0ZRU7_9GAST</name>
<gene>
    <name evidence="1" type="ORF">RRG08_057903</name>
</gene>
<dbReference type="AlphaFoldDB" id="A0AAE0ZRU7"/>
<dbReference type="EMBL" id="JAWDGP010003499">
    <property type="protein sequence ID" value="KAK3773856.1"/>
    <property type="molecule type" value="Genomic_DNA"/>
</dbReference>
<dbReference type="Proteomes" id="UP001283361">
    <property type="component" value="Unassembled WGS sequence"/>
</dbReference>
<reference evidence="1" key="1">
    <citation type="journal article" date="2023" name="G3 (Bethesda)">
        <title>A reference genome for the long-term kleptoplast-retaining sea slug Elysia crispata morphotype clarki.</title>
        <authorList>
            <person name="Eastman K.E."/>
            <person name="Pendleton A.L."/>
            <person name="Shaikh M.A."/>
            <person name="Suttiyut T."/>
            <person name="Ogas R."/>
            <person name="Tomko P."/>
            <person name="Gavelis G."/>
            <person name="Widhalm J.R."/>
            <person name="Wisecaver J.H."/>
        </authorList>
    </citation>
    <scope>NUCLEOTIDE SEQUENCE</scope>
    <source>
        <strain evidence="1">ECLA1</strain>
    </source>
</reference>
<keyword evidence="2" id="KW-1185">Reference proteome</keyword>
<accession>A0AAE0ZRU7</accession>
<sequence length="199" mass="22272">MNATTSATGDFYCSRHVRARKGQCRNERIVITTRQLQTHRRFDVNIRPEFIEQSGSRLLNTRDSYKLLTICSVANTKDDVGSLNCHCFRLATALSSASPSPRRTQSLVVLDLTDHSPSLQTALDHHITPTMTNASHCLRPYCPQSHCLINLDLIYVSLGYCSILNVILYESGADQQLLGNIDLIERESKNMSLFISASV</sequence>
<evidence type="ECO:0000313" key="1">
    <source>
        <dbReference type="EMBL" id="KAK3773856.1"/>
    </source>
</evidence>